<evidence type="ECO:0000313" key="4">
    <source>
        <dbReference type="Proteomes" id="UP000557566"/>
    </source>
</evidence>
<feature type="compositionally biased region" description="Polar residues" evidence="1">
    <location>
        <begin position="524"/>
        <end position="539"/>
    </location>
</feature>
<dbReference type="InterPro" id="IPR013320">
    <property type="entry name" value="ConA-like_dom_sf"/>
</dbReference>
<dbReference type="OrthoDB" id="192832at2759"/>
<evidence type="ECO:0000313" key="3">
    <source>
        <dbReference type="EMBL" id="KAF4507844.1"/>
    </source>
</evidence>
<dbReference type="GO" id="GO:0004553">
    <property type="term" value="F:hydrolase activity, hydrolyzing O-glycosyl compounds"/>
    <property type="evidence" value="ECO:0007669"/>
    <property type="project" value="InterPro"/>
</dbReference>
<dbReference type="EMBL" id="JAAVMX010000005">
    <property type="protein sequence ID" value="KAF4507844.1"/>
    <property type="molecule type" value="Genomic_DNA"/>
</dbReference>
<dbReference type="PANTHER" id="PTHR10963">
    <property type="entry name" value="GLYCOSYL HYDROLASE-RELATED"/>
    <property type="match status" value="1"/>
</dbReference>
<evidence type="ECO:0000256" key="1">
    <source>
        <dbReference type="SAM" id="MobiDB-lite"/>
    </source>
</evidence>
<keyword evidence="4" id="KW-1185">Reference proteome</keyword>
<feature type="compositionally biased region" description="Low complexity" evidence="1">
    <location>
        <begin position="498"/>
        <end position="523"/>
    </location>
</feature>
<dbReference type="GO" id="GO:0009251">
    <property type="term" value="P:glucan catabolic process"/>
    <property type="evidence" value="ECO:0007669"/>
    <property type="project" value="TreeGrafter"/>
</dbReference>
<name>A0A8H4LYH8_9HYPO</name>
<dbReference type="AlphaFoldDB" id="A0A8H4LYH8"/>
<organism evidence="3 4">
    <name type="scientific">Ophiocordyceps sinensis</name>
    <dbReference type="NCBI Taxonomy" id="72228"/>
    <lineage>
        <taxon>Eukaryota</taxon>
        <taxon>Fungi</taxon>
        <taxon>Dikarya</taxon>
        <taxon>Ascomycota</taxon>
        <taxon>Pezizomycotina</taxon>
        <taxon>Sordariomycetes</taxon>
        <taxon>Hypocreomycetidae</taxon>
        <taxon>Hypocreales</taxon>
        <taxon>Ophiocordycipitaceae</taxon>
        <taxon>Ophiocordyceps</taxon>
    </lineage>
</organism>
<feature type="compositionally biased region" description="Gly residues" evidence="1">
    <location>
        <begin position="411"/>
        <end position="422"/>
    </location>
</feature>
<feature type="region of interest" description="Disordered" evidence="1">
    <location>
        <begin position="1"/>
        <end position="25"/>
    </location>
</feature>
<feature type="compositionally biased region" description="Low complexity" evidence="1">
    <location>
        <begin position="366"/>
        <end position="377"/>
    </location>
</feature>
<gene>
    <name evidence="3" type="ORF">G6O67_004298</name>
</gene>
<proteinExistence type="predicted"/>
<dbReference type="PANTHER" id="PTHR10963:SF24">
    <property type="entry name" value="GLYCOSIDASE C21B10.07-RELATED"/>
    <property type="match status" value="1"/>
</dbReference>
<feature type="compositionally biased region" description="Pro residues" evidence="1">
    <location>
        <begin position="457"/>
        <end position="488"/>
    </location>
</feature>
<reference evidence="3 4" key="1">
    <citation type="journal article" date="2020" name="Genome Biol. Evol.">
        <title>A new high-quality draft genome assembly of the Chinese cordyceps Ophiocordyceps sinensis.</title>
        <authorList>
            <person name="Shu R."/>
            <person name="Zhang J."/>
            <person name="Meng Q."/>
            <person name="Zhang H."/>
            <person name="Zhou G."/>
            <person name="Li M."/>
            <person name="Wu P."/>
            <person name="Zhao Y."/>
            <person name="Chen C."/>
            <person name="Qin Q."/>
        </authorList>
    </citation>
    <scope>NUCLEOTIDE SEQUENCE [LARGE SCALE GENOMIC DNA]</scope>
    <source>
        <strain evidence="3 4">IOZ07</strain>
    </source>
</reference>
<accession>A0A8H4LYH8</accession>
<dbReference type="InterPro" id="IPR000757">
    <property type="entry name" value="Beta-glucanase-like"/>
</dbReference>
<feature type="compositionally biased region" description="Low complexity" evidence="1">
    <location>
        <begin position="1"/>
        <end position="12"/>
    </location>
</feature>
<feature type="domain" description="GH16" evidence="2">
    <location>
        <begin position="47"/>
        <end position="346"/>
    </location>
</feature>
<feature type="region of interest" description="Disordered" evidence="1">
    <location>
        <begin position="362"/>
        <end position="551"/>
    </location>
</feature>
<evidence type="ECO:0000259" key="2">
    <source>
        <dbReference type="PROSITE" id="PS51762"/>
    </source>
</evidence>
<dbReference type="PROSITE" id="PS51762">
    <property type="entry name" value="GH16_2"/>
    <property type="match status" value="1"/>
</dbReference>
<dbReference type="Gene3D" id="2.60.120.200">
    <property type="match status" value="1"/>
</dbReference>
<dbReference type="SUPFAM" id="SSF49899">
    <property type="entry name" value="Concanavalin A-like lectins/glucanases"/>
    <property type="match status" value="1"/>
</dbReference>
<comment type="caution">
    <text evidence="3">The sequence shown here is derived from an EMBL/GenBank/DDBJ whole genome shotgun (WGS) entry which is preliminary data.</text>
</comment>
<feature type="compositionally biased region" description="Low complexity" evidence="1">
    <location>
        <begin position="385"/>
        <end position="410"/>
    </location>
</feature>
<dbReference type="Proteomes" id="UP000557566">
    <property type="component" value="Unassembled WGS sequence"/>
</dbReference>
<dbReference type="Pfam" id="PF26113">
    <property type="entry name" value="GH16_XgeA"/>
    <property type="match status" value="1"/>
</dbReference>
<protein>
    <recommendedName>
        <fullName evidence="2">GH16 domain-containing protein</fullName>
    </recommendedName>
</protein>
<sequence>MSRRAVQGAAPGQAPPPDSFEPIRHSPAMAPALRLVVLAVLAATWPRGSRGSSTPQKWHLADTYDSTNFFDKFDFFTDKSGDAGYSVFQNRSEAFRKGLIAYQGDNVYLGTDHRTVLKGGCEPDPSPGRDSVRIESKARYNHGLIIARFTHTPKMQCGLWPAFWTYGNDWPHDGEVDLLQGYNEDAWNTPTFYASERSGGCMMADKGAKYAHQTAYVNSATCSEPSFIGLGCPSIEDHALERPDAGSVYAMEWTSQSIKLYRWDYHKAPRNVDDDSPDTSAWGSPVAQIQDRDCNIDGHFANQRMVLDLDFCGNPAGMSEQWLSCKTRTHETNCVDYVAKNPDVFHESYFGIKDIRYFQETPLAPSAPTTPQKTTPPKTTPPKTAPLKTTPLKTTPPKGDSPKSDSPQGGSPQGGSSKGGSPKGSPPKGSSSKDSSRKGDPKGDPPKPTPQKATPPKAAPPKAAPPKAAPPKAAPPKAAPPKGTPPKGDPPKGDPPKGDSSQGGSSKGNPSKAAPPSSEASGSWTTRILTIQPDSSSSPAPRVGDDTVLDDEGRRLGIDGVDGFQLKDPVQSEYFRRIGAFRRRSNQVQDSTQLECFKHFQGFLSTDIQRLAGFLSTDLQRLAGFDSLQDSCWSHRTW</sequence>
<dbReference type="InterPro" id="IPR050546">
    <property type="entry name" value="Glycosyl_Hydrlase_16"/>
</dbReference>
<feature type="compositionally biased region" description="Basic and acidic residues" evidence="1">
    <location>
        <begin position="434"/>
        <end position="445"/>
    </location>
</feature>